<gene>
    <name evidence="1" type="ORF">J3R75_000438</name>
</gene>
<dbReference type="Proteomes" id="UP001238163">
    <property type="component" value="Unassembled WGS sequence"/>
</dbReference>
<organism evidence="1 2">
    <name type="scientific">Oligosphaera ethanolica</name>
    <dbReference type="NCBI Taxonomy" id="760260"/>
    <lineage>
        <taxon>Bacteria</taxon>
        <taxon>Pseudomonadati</taxon>
        <taxon>Lentisphaerota</taxon>
        <taxon>Oligosphaeria</taxon>
        <taxon>Oligosphaerales</taxon>
        <taxon>Oligosphaeraceae</taxon>
        <taxon>Oligosphaera</taxon>
    </lineage>
</organism>
<reference evidence="1" key="1">
    <citation type="submission" date="2023-07" db="EMBL/GenBank/DDBJ databases">
        <title>Genomic Encyclopedia of Type Strains, Phase IV (KMG-IV): sequencing the most valuable type-strain genomes for metagenomic binning, comparative biology and taxonomic classification.</title>
        <authorList>
            <person name="Goeker M."/>
        </authorList>
    </citation>
    <scope>NUCLEOTIDE SEQUENCE</scope>
    <source>
        <strain evidence="1">DSM 24202</strain>
    </source>
</reference>
<dbReference type="EMBL" id="JAUSVL010000001">
    <property type="protein sequence ID" value="MDQ0288331.1"/>
    <property type="molecule type" value="Genomic_DNA"/>
</dbReference>
<proteinExistence type="predicted"/>
<evidence type="ECO:0000313" key="2">
    <source>
        <dbReference type="Proteomes" id="UP001238163"/>
    </source>
</evidence>
<protein>
    <submittedName>
        <fullName evidence="1">Uncharacterized protein</fullName>
    </submittedName>
</protein>
<name>A0AAE3VDD6_9BACT</name>
<evidence type="ECO:0000313" key="1">
    <source>
        <dbReference type="EMBL" id="MDQ0288331.1"/>
    </source>
</evidence>
<dbReference type="RefSeq" id="WP_307259653.1">
    <property type="nucleotide sequence ID" value="NZ_JAUSVL010000001.1"/>
</dbReference>
<comment type="caution">
    <text evidence="1">The sequence shown here is derived from an EMBL/GenBank/DDBJ whole genome shotgun (WGS) entry which is preliminary data.</text>
</comment>
<sequence>MHDSEKILRRLHTLGIPELTTVQALNALPGSYINLACRLPNGQTAKILDDSKSYSATQVERTDNERCYGVAADDEQLAVYEYGCNGADAVLVAWIKL</sequence>
<keyword evidence="2" id="KW-1185">Reference proteome</keyword>
<dbReference type="AlphaFoldDB" id="A0AAE3VDD6"/>
<accession>A0AAE3VDD6</accession>